<name>A0A4Y3KCR7_CELUD</name>
<dbReference type="RefSeq" id="WP_141321126.1">
    <property type="nucleotide sequence ID" value="NZ_BJLP01000037.1"/>
</dbReference>
<protein>
    <submittedName>
        <fullName evidence="2">Uncharacterized protein</fullName>
    </submittedName>
</protein>
<reference evidence="2 3" key="1">
    <citation type="submission" date="2019-06" db="EMBL/GenBank/DDBJ databases">
        <title>Whole genome shotgun sequence of Cellulomonas uda NBRC 3747.</title>
        <authorList>
            <person name="Hosoyama A."/>
            <person name="Uohara A."/>
            <person name="Ohji S."/>
            <person name="Ichikawa N."/>
        </authorList>
    </citation>
    <scope>NUCLEOTIDE SEQUENCE [LARGE SCALE GENOMIC DNA]</scope>
    <source>
        <strain evidence="2 3">NBRC 3747</strain>
    </source>
</reference>
<dbReference type="EMBL" id="BJLP01000037">
    <property type="protein sequence ID" value="GEA81762.1"/>
    <property type="molecule type" value="Genomic_DNA"/>
</dbReference>
<dbReference type="AlphaFoldDB" id="A0A4Y3KCR7"/>
<keyword evidence="3" id="KW-1185">Reference proteome</keyword>
<comment type="caution">
    <text evidence="2">The sequence shown here is derived from an EMBL/GenBank/DDBJ whole genome shotgun (WGS) entry which is preliminary data.</text>
</comment>
<feature type="compositionally biased region" description="Low complexity" evidence="1">
    <location>
        <begin position="14"/>
        <end position="30"/>
    </location>
</feature>
<accession>A0A4Y3KCR7</accession>
<dbReference type="Proteomes" id="UP000315842">
    <property type="component" value="Unassembled WGS sequence"/>
</dbReference>
<gene>
    <name evidence="2" type="ORF">CUD01_22060</name>
</gene>
<organism evidence="2 3">
    <name type="scientific">Cellulomonas uda</name>
    <dbReference type="NCBI Taxonomy" id="1714"/>
    <lineage>
        <taxon>Bacteria</taxon>
        <taxon>Bacillati</taxon>
        <taxon>Actinomycetota</taxon>
        <taxon>Actinomycetes</taxon>
        <taxon>Micrococcales</taxon>
        <taxon>Cellulomonadaceae</taxon>
        <taxon>Cellulomonas</taxon>
    </lineage>
</organism>
<feature type="region of interest" description="Disordered" evidence="1">
    <location>
        <begin position="1"/>
        <end position="71"/>
    </location>
</feature>
<sequence length="71" mass="7206">MSDNDPTVTPPTPSHVVPGDAPDPVVSTAPSAPPAPDEGREEDVDELLSQERPVVIPPAGPQTGVAVPPAH</sequence>
<proteinExistence type="predicted"/>
<evidence type="ECO:0000256" key="1">
    <source>
        <dbReference type="SAM" id="MobiDB-lite"/>
    </source>
</evidence>
<evidence type="ECO:0000313" key="2">
    <source>
        <dbReference type="EMBL" id="GEA81762.1"/>
    </source>
</evidence>
<feature type="compositionally biased region" description="Acidic residues" evidence="1">
    <location>
        <begin position="39"/>
        <end position="48"/>
    </location>
</feature>
<evidence type="ECO:0000313" key="3">
    <source>
        <dbReference type="Proteomes" id="UP000315842"/>
    </source>
</evidence>